<feature type="transmembrane region" description="Helical" evidence="1">
    <location>
        <begin position="207"/>
        <end position="238"/>
    </location>
</feature>
<sequence length="445" mass="51932">MILILILSLIWFLTGKKVPAVIAFFFFVTDGFQIVPFSFFSFFGIDIKPTDYALLLFALILIIYFFIHKLPSVKQRILPQFTYLFIGYVIIGTLISRYSYGISWNDIIRTSRPFILLFSPVLFYFLDKEEIEKIKKILFKITLFLCSLFILQVILDIPLLNGYAGGYDNPFLGITIPRYYNIPFLLPYFIYYGIYQNEYSTRKQKYFILFLLFAPIILSLHRNLIMTLIFIGLINFYLDNKNKSKKFKNTIIAIIVCIPFSGILIDSMNSRGTGSDIKHILAGDFSAYANPEEFENATLFFRMSMLYERAHFIFERPMTTLFGLGYMHENSQYTQNHFDFKLGIRDETTNNILQIDTSDIAWAPLLIRLGIVGIVIYMLYYFTLLNYFRKLKNTKIKITGRSYLLLIFFTSIANVYLFTPMMLLPILLDYSGSLSSTTTDDYESK</sequence>
<feature type="transmembrane region" description="Helical" evidence="1">
    <location>
        <begin position="250"/>
        <end position="268"/>
    </location>
</feature>
<evidence type="ECO:0000313" key="2">
    <source>
        <dbReference type="EMBL" id="MCP9612861.1"/>
    </source>
</evidence>
<feature type="transmembrane region" description="Helical" evidence="1">
    <location>
        <begin position="82"/>
        <end position="101"/>
    </location>
</feature>
<accession>A0ABT1MNJ4</accession>
<organism evidence="2 3">
    <name type="scientific">Coprobacter tertius</name>
    <dbReference type="NCBI Taxonomy" id="2944915"/>
    <lineage>
        <taxon>Bacteria</taxon>
        <taxon>Pseudomonadati</taxon>
        <taxon>Bacteroidota</taxon>
        <taxon>Bacteroidia</taxon>
        <taxon>Bacteroidales</taxon>
        <taxon>Barnesiellaceae</taxon>
        <taxon>Coprobacter</taxon>
    </lineage>
</organism>
<feature type="transmembrane region" description="Helical" evidence="1">
    <location>
        <begin position="360"/>
        <end position="382"/>
    </location>
</feature>
<evidence type="ECO:0000256" key="1">
    <source>
        <dbReference type="SAM" id="Phobius"/>
    </source>
</evidence>
<evidence type="ECO:0000313" key="3">
    <source>
        <dbReference type="Proteomes" id="UP001205603"/>
    </source>
</evidence>
<dbReference type="EMBL" id="JANDHW010000015">
    <property type="protein sequence ID" value="MCP9612861.1"/>
    <property type="molecule type" value="Genomic_DNA"/>
</dbReference>
<gene>
    <name evidence="2" type="ORF">NMU02_12245</name>
</gene>
<name>A0ABT1MNJ4_9BACT</name>
<keyword evidence="1" id="KW-1133">Transmembrane helix</keyword>
<feature type="transmembrane region" description="Helical" evidence="1">
    <location>
        <begin position="52"/>
        <end position="70"/>
    </location>
</feature>
<feature type="transmembrane region" description="Helical" evidence="1">
    <location>
        <begin position="403"/>
        <end position="428"/>
    </location>
</feature>
<feature type="transmembrane region" description="Helical" evidence="1">
    <location>
        <begin position="107"/>
        <end position="126"/>
    </location>
</feature>
<protein>
    <submittedName>
        <fullName evidence="2">Uncharacterized protein</fullName>
    </submittedName>
</protein>
<keyword evidence="1" id="KW-0812">Transmembrane</keyword>
<dbReference type="RefSeq" id="WP_255028232.1">
    <property type="nucleotide sequence ID" value="NZ_JANDHW010000015.1"/>
</dbReference>
<feature type="transmembrane region" description="Helical" evidence="1">
    <location>
        <begin position="179"/>
        <end position="195"/>
    </location>
</feature>
<keyword evidence="1" id="KW-0472">Membrane</keyword>
<reference evidence="2 3" key="1">
    <citation type="submission" date="2022-07" db="EMBL/GenBank/DDBJ databases">
        <title>Fecal culturing of patients with breast cancer.</title>
        <authorList>
            <person name="Teng N.M.Y."/>
            <person name="Kiu R."/>
            <person name="Evans R."/>
            <person name="Baker D.J."/>
            <person name="Zenner C."/>
            <person name="Robinson S.D."/>
            <person name="Hall L.J."/>
        </authorList>
    </citation>
    <scope>NUCLEOTIDE SEQUENCE [LARGE SCALE GENOMIC DNA]</scope>
    <source>
        <strain evidence="2 3">LH1063</strain>
    </source>
</reference>
<proteinExistence type="predicted"/>
<feature type="transmembrane region" description="Helical" evidence="1">
    <location>
        <begin position="138"/>
        <end position="159"/>
    </location>
</feature>
<keyword evidence="3" id="KW-1185">Reference proteome</keyword>
<dbReference type="Proteomes" id="UP001205603">
    <property type="component" value="Unassembled WGS sequence"/>
</dbReference>
<comment type="caution">
    <text evidence="2">The sequence shown here is derived from an EMBL/GenBank/DDBJ whole genome shotgun (WGS) entry which is preliminary data.</text>
</comment>